<evidence type="ECO:0000256" key="1">
    <source>
        <dbReference type="ARBA" id="ARBA00009437"/>
    </source>
</evidence>
<feature type="domain" description="HTH lysR-type" evidence="5">
    <location>
        <begin position="1"/>
        <end position="58"/>
    </location>
</feature>
<evidence type="ECO:0000313" key="6">
    <source>
        <dbReference type="EMBL" id="MBB4289581.1"/>
    </source>
</evidence>
<keyword evidence="2" id="KW-0805">Transcription regulation</keyword>
<dbReference type="Pfam" id="PF03466">
    <property type="entry name" value="LysR_substrate"/>
    <property type="match status" value="1"/>
</dbReference>
<dbReference type="Proteomes" id="UP000538507">
    <property type="component" value="Unassembled WGS sequence"/>
</dbReference>
<dbReference type="Gene3D" id="3.40.190.290">
    <property type="match status" value="1"/>
</dbReference>
<dbReference type="InterPro" id="IPR036388">
    <property type="entry name" value="WH-like_DNA-bd_sf"/>
</dbReference>
<dbReference type="Pfam" id="PF00126">
    <property type="entry name" value="HTH_1"/>
    <property type="match status" value="1"/>
</dbReference>
<dbReference type="InterPro" id="IPR058163">
    <property type="entry name" value="LysR-type_TF_proteobact-type"/>
</dbReference>
<dbReference type="PANTHER" id="PTHR30537">
    <property type="entry name" value="HTH-TYPE TRANSCRIPTIONAL REGULATOR"/>
    <property type="match status" value="1"/>
</dbReference>
<accession>A0AAE2MHR9</accession>
<evidence type="ECO:0000259" key="5">
    <source>
        <dbReference type="PROSITE" id="PS50931"/>
    </source>
</evidence>
<evidence type="ECO:0000256" key="3">
    <source>
        <dbReference type="ARBA" id="ARBA00023125"/>
    </source>
</evidence>
<gene>
    <name evidence="6" type="ORF">GGE16_001621</name>
</gene>
<dbReference type="PROSITE" id="PS50931">
    <property type="entry name" value="HTH_LYSR"/>
    <property type="match status" value="1"/>
</dbReference>
<dbReference type="GO" id="GO:0006351">
    <property type="term" value="P:DNA-templated transcription"/>
    <property type="evidence" value="ECO:0007669"/>
    <property type="project" value="TreeGrafter"/>
</dbReference>
<reference evidence="6 7" key="1">
    <citation type="submission" date="2020-08" db="EMBL/GenBank/DDBJ databases">
        <title>Genomic Encyclopedia of Type Strains, Phase IV (KMG-V): Genome sequencing to study the core and pangenomes of soil and plant-associated prokaryotes.</title>
        <authorList>
            <person name="Whitman W."/>
        </authorList>
    </citation>
    <scope>NUCLEOTIDE SEQUENCE [LARGE SCALE GENOMIC DNA]</scope>
    <source>
        <strain evidence="6 7">SEMIA 415</strain>
    </source>
</reference>
<dbReference type="GO" id="GO:0043565">
    <property type="term" value="F:sequence-specific DNA binding"/>
    <property type="evidence" value="ECO:0007669"/>
    <property type="project" value="TreeGrafter"/>
</dbReference>
<dbReference type="InterPro" id="IPR005119">
    <property type="entry name" value="LysR_subst-bd"/>
</dbReference>
<evidence type="ECO:0000313" key="7">
    <source>
        <dbReference type="Proteomes" id="UP000538507"/>
    </source>
</evidence>
<organism evidence="6 7">
    <name type="scientific">Rhizobium leguminosarum</name>
    <dbReference type="NCBI Taxonomy" id="384"/>
    <lineage>
        <taxon>Bacteria</taxon>
        <taxon>Pseudomonadati</taxon>
        <taxon>Pseudomonadota</taxon>
        <taxon>Alphaproteobacteria</taxon>
        <taxon>Hyphomicrobiales</taxon>
        <taxon>Rhizobiaceae</taxon>
        <taxon>Rhizobium/Agrobacterium group</taxon>
        <taxon>Rhizobium</taxon>
    </lineage>
</organism>
<dbReference type="AlphaFoldDB" id="A0AAE2MHR9"/>
<dbReference type="InterPro" id="IPR000847">
    <property type="entry name" value="LysR_HTH_N"/>
</dbReference>
<name>A0AAE2MHR9_RHILE</name>
<dbReference type="Gene3D" id="1.10.10.10">
    <property type="entry name" value="Winged helix-like DNA-binding domain superfamily/Winged helix DNA-binding domain"/>
    <property type="match status" value="1"/>
</dbReference>
<comment type="similarity">
    <text evidence="1">Belongs to the LysR transcriptional regulatory family.</text>
</comment>
<dbReference type="PANTHER" id="PTHR30537:SF3">
    <property type="entry name" value="TRANSCRIPTIONAL REGULATORY PROTEIN"/>
    <property type="match status" value="1"/>
</dbReference>
<evidence type="ECO:0000256" key="4">
    <source>
        <dbReference type="ARBA" id="ARBA00023163"/>
    </source>
</evidence>
<comment type="caution">
    <text evidence="6">The sequence shown here is derived from an EMBL/GenBank/DDBJ whole genome shotgun (WGS) entry which is preliminary data.</text>
</comment>
<sequence>MDWNDVRLFLSIARSRTLVGAAPELGISQPTAGRRLRAFEEAMGTTLFQRTPHGLQLTGDGEAILKQAERVETEMLGLLRSVTAEDAELEGELRISTSEWFANTILTKPLTSFAVTHPLITMELLGDTRLYDLSRREADMVFRFQKFDMPDVVQSLFVKVRYGVYASNEYIERQGVPDTAGEGEGHRIVAMDRAHGQLADVPWLLQRLPRATYSFRSNSRDMQAVSCAAGGGVSVLPKVLGERFGLVELWPDEPPPGRDVWLGYHSDLRRVARLRAIIDHLRSTVPKEV</sequence>
<dbReference type="InterPro" id="IPR036390">
    <property type="entry name" value="WH_DNA-bd_sf"/>
</dbReference>
<dbReference type="EMBL" id="JACIGO010000002">
    <property type="protein sequence ID" value="MBB4289581.1"/>
    <property type="molecule type" value="Genomic_DNA"/>
</dbReference>
<evidence type="ECO:0000256" key="2">
    <source>
        <dbReference type="ARBA" id="ARBA00023015"/>
    </source>
</evidence>
<dbReference type="SUPFAM" id="SSF53850">
    <property type="entry name" value="Periplasmic binding protein-like II"/>
    <property type="match status" value="1"/>
</dbReference>
<protein>
    <submittedName>
        <fullName evidence="6">DNA-binding transcriptional LysR family regulator</fullName>
    </submittedName>
</protein>
<dbReference type="RefSeq" id="WP_183606692.1">
    <property type="nucleotide sequence ID" value="NZ_JACHAZ010000001.1"/>
</dbReference>
<dbReference type="SUPFAM" id="SSF46785">
    <property type="entry name" value="Winged helix' DNA-binding domain"/>
    <property type="match status" value="1"/>
</dbReference>
<keyword evidence="3 6" id="KW-0238">DNA-binding</keyword>
<proteinExistence type="inferred from homology"/>
<keyword evidence="4" id="KW-0804">Transcription</keyword>
<dbReference type="GO" id="GO:0003700">
    <property type="term" value="F:DNA-binding transcription factor activity"/>
    <property type="evidence" value="ECO:0007669"/>
    <property type="project" value="InterPro"/>
</dbReference>